<comment type="caution">
    <text evidence="1">The sequence shown here is derived from an EMBL/GenBank/DDBJ whole genome shotgun (WGS) entry which is preliminary data.</text>
</comment>
<dbReference type="EMBL" id="JAFIQS010000009">
    <property type="protein sequence ID" value="KAG5165970.1"/>
    <property type="molecule type" value="Genomic_DNA"/>
</dbReference>
<evidence type="ECO:0000313" key="1">
    <source>
        <dbReference type="EMBL" id="KAG5165970.1"/>
    </source>
</evidence>
<sequence>MLRPPTIPLRQNIVPCTRLIKDVKQDNILDKHPAEIVDIALDTLQSLGIQLVEWRSLLYRRLGVPVLVLDYSFLVPDDDLDRASDLLTRTGLPLSPPNKLFMKTYGDFYAKGRFHRITKATRISSVQHITLYPMSFSTLAPADLIEQSPIHIQPSRCSKILVPRPPALFASFVRMMTMYPRFGGTRTTLESELSELVGYHLYGLSGGFVDADDEGAWEEMDVDRRVSEAGQLVRQWSVEEEWRAGEEWIADALAAIAFGADVGELPYKT</sequence>
<dbReference type="AlphaFoldDB" id="A0A8H7XQK9"/>
<proteinExistence type="predicted"/>
<name>A0A8H7XQK9_PSICU</name>
<organism evidence="1">
    <name type="scientific">Psilocybe cubensis</name>
    <name type="common">Psychedelic mushroom</name>
    <name type="synonym">Stropharia cubensis</name>
    <dbReference type="NCBI Taxonomy" id="181762"/>
    <lineage>
        <taxon>Eukaryota</taxon>
        <taxon>Fungi</taxon>
        <taxon>Dikarya</taxon>
        <taxon>Basidiomycota</taxon>
        <taxon>Agaricomycotina</taxon>
        <taxon>Agaricomycetes</taxon>
        <taxon>Agaricomycetidae</taxon>
        <taxon>Agaricales</taxon>
        <taxon>Agaricineae</taxon>
        <taxon>Strophariaceae</taxon>
        <taxon>Psilocybe</taxon>
    </lineage>
</organism>
<protein>
    <submittedName>
        <fullName evidence="1">Uncharacterized protein</fullName>
    </submittedName>
</protein>
<dbReference type="OrthoDB" id="4202165at2759"/>
<gene>
    <name evidence="1" type="ORF">JR316_009559</name>
</gene>
<accession>A0A8H7XQK9</accession>
<reference evidence="1" key="1">
    <citation type="submission" date="2021-02" db="EMBL/GenBank/DDBJ databases">
        <title>Psilocybe cubensis genome.</title>
        <authorList>
            <person name="Mckernan K.J."/>
            <person name="Crawford S."/>
            <person name="Trippe A."/>
            <person name="Kane L.T."/>
            <person name="Mclaughlin S."/>
        </authorList>
    </citation>
    <scope>NUCLEOTIDE SEQUENCE [LARGE SCALE GENOMIC DNA]</scope>
    <source>
        <strain evidence="1">MGC-MH-2018</strain>
    </source>
</reference>